<evidence type="ECO:0000313" key="3">
    <source>
        <dbReference type="Proteomes" id="UP001305779"/>
    </source>
</evidence>
<protein>
    <submittedName>
        <fullName evidence="2">Uncharacterized protein</fullName>
    </submittedName>
</protein>
<evidence type="ECO:0000256" key="1">
    <source>
        <dbReference type="SAM" id="MobiDB-lite"/>
    </source>
</evidence>
<feature type="compositionally biased region" description="Acidic residues" evidence="1">
    <location>
        <begin position="839"/>
        <end position="850"/>
    </location>
</feature>
<accession>A0ABR0F2W7</accession>
<feature type="region of interest" description="Disordered" evidence="1">
    <location>
        <begin position="188"/>
        <end position="224"/>
    </location>
</feature>
<dbReference type="EMBL" id="JAXOVC010000001">
    <property type="protein sequence ID" value="KAK4508299.1"/>
    <property type="molecule type" value="Genomic_DNA"/>
</dbReference>
<comment type="caution">
    <text evidence="2">The sequence shown here is derived from an EMBL/GenBank/DDBJ whole genome shotgun (WGS) entry which is preliminary data.</text>
</comment>
<proteinExistence type="predicted"/>
<evidence type="ECO:0000313" key="2">
    <source>
        <dbReference type="EMBL" id="KAK4508299.1"/>
    </source>
</evidence>
<reference evidence="2 3" key="1">
    <citation type="journal article" date="2023" name="G3 (Bethesda)">
        <title>A chromosome-level genome assembly of Zasmidium syzygii isolated from banana leaves.</title>
        <authorList>
            <person name="van Westerhoven A.C."/>
            <person name="Mehrabi R."/>
            <person name="Talebi R."/>
            <person name="Steentjes M.B.F."/>
            <person name="Corcolon B."/>
            <person name="Chong P.A."/>
            <person name="Kema G.H.J."/>
            <person name="Seidl M.F."/>
        </authorList>
    </citation>
    <scope>NUCLEOTIDE SEQUENCE [LARGE SCALE GENOMIC DNA]</scope>
    <source>
        <strain evidence="2 3">P124</strain>
    </source>
</reference>
<name>A0ABR0F2W7_ZASCE</name>
<feature type="region of interest" description="Disordered" evidence="1">
    <location>
        <begin position="832"/>
        <end position="858"/>
    </location>
</feature>
<gene>
    <name evidence="2" type="ORF">PRZ48_002037</name>
</gene>
<dbReference type="Proteomes" id="UP001305779">
    <property type="component" value="Unassembled WGS sequence"/>
</dbReference>
<keyword evidence="3" id="KW-1185">Reference proteome</keyword>
<organism evidence="2 3">
    <name type="scientific">Zasmidium cellare</name>
    <name type="common">Wine cellar mold</name>
    <name type="synonym">Racodium cellare</name>
    <dbReference type="NCBI Taxonomy" id="395010"/>
    <lineage>
        <taxon>Eukaryota</taxon>
        <taxon>Fungi</taxon>
        <taxon>Dikarya</taxon>
        <taxon>Ascomycota</taxon>
        <taxon>Pezizomycotina</taxon>
        <taxon>Dothideomycetes</taxon>
        <taxon>Dothideomycetidae</taxon>
        <taxon>Mycosphaerellales</taxon>
        <taxon>Mycosphaerellaceae</taxon>
        <taxon>Zasmidium</taxon>
    </lineage>
</organism>
<sequence length="1078" mass="124241">MELPQSKSQGNGHSNAQCIRTDVANRRYRGPDRLGGFQLHLSTPNGRRPLFVDETLVEVVNHRPIYIEEIFVLVFPFAYTCEEQDPQESPLFKVESSSPDWKTNGFSVLEVGIYNVLQALVTMEIRFDDPIIPPQQDWECPICCVDKEPTDEQFLLRDERRPGDEEVDRGPHLYCGDSSRLVYNVADDRDGSQCGKASPEDDHDCPDRQVPNDEVPEDEQGAIPSRNFQMCPNCHTYVQLSGACNAMLDGNVTGPADHAPGQWPKPPEDRPVLHNVVKTDEFEALKEWESEWRDAAEALDRHLQGLDSITALFMEPSHQTFMRQLVLSGRNMCRLLHNGFDQGHEHEKFHRRLEFAHLSATCRQYLVHLKLFYPNTLSPQEMDTKWRTQYPTFEMLYQDLLPLRLTEAAFMQGQRDLDTLRTSMQHIATNTPLPTQHSQETPLTLDDDINELITELARILSKIFEVFPIPKDDRGENEGIALEPVQRVLLQHHYRQLKTLVQSPRFTAAPNHRLQTREVDQTTVLQVTAFVANQLFETEDHHPQEEQEKKTFATFIADRDWARDMCKTLSPFESDLRSRHIAIPEHIKDVSRAVRGLCNEMNDSQEPSLSAAQKQAMKGLNKIISRSLDKDLQPPILKSIIMHAGHISQGLLDMRQGIFGNGDDDNPLIGLWRGHLTWAQDCEARFNKMEETTGFIYQDRRRVWRVVQAVVPLLEWFGLKTEGKTEPPAPDDGDHRFLVLRSANVPGYFDYEKEVGEVEVVEDIIKDVIPMIYFHNKALNINVDLPSTNVASWTADRDWLRELVRGYTDPVLHDTSASMLYLLDRLLNPRPVHPKLEDGGGEEPDDDQDETDRLKREDRKHLTRDTRWRLMDATLNRDDPYHPWETRYEHAPRLKRVLSDVVAAAAESEDINPGLACSEPANCQRIRDQLRQIDTEHRLREIDPPLEYLEALDDMIWSQQWPRAPWPESSKGNFSSDLLGRFRRYIVSLKHNQETYPDDEDRYLPGAAQRASTGIDILRFDWPCVYPLGDVRRLLPRLWSMRRAIQRIKKDGWGHDVLANGDADIPLPAFLETEGFKR</sequence>